<name>A0A6I2RMN1_FLAPL</name>
<dbReference type="Proteomes" id="UP000429811">
    <property type="component" value="Unassembled WGS sequence"/>
</dbReference>
<comment type="caution">
    <text evidence="2">The sequence shown here is derived from an EMBL/GenBank/DDBJ whole genome shotgun (WGS) entry which is preliminary data.</text>
</comment>
<sequence length="60" mass="7180">MDYFISLIAEQTRDLMGEEYPFIRFYAADDQNLFFSPQQFWQRGMDTQPGHQITVLMGRK</sequence>
<proteinExistence type="predicted"/>
<dbReference type="RefSeq" id="WP_154250350.1">
    <property type="nucleotide sequence ID" value="NZ_CP095094.1"/>
</dbReference>
<dbReference type="EMBL" id="JAQLWV010000004">
    <property type="protein sequence ID" value="MDB7932228.1"/>
    <property type="molecule type" value="Genomic_DNA"/>
</dbReference>
<gene>
    <name evidence="2" type="ORF">GKE90_07645</name>
    <name evidence="1" type="ORF">PNE06_03990</name>
</gene>
<dbReference type="EMBL" id="WKPO01000008">
    <property type="protein sequence ID" value="MSB48574.1"/>
    <property type="molecule type" value="Genomic_DNA"/>
</dbReference>
<evidence type="ECO:0000313" key="3">
    <source>
        <dbReference type="Proteomes" id="UP000429811"/>
    </source>
</evidence>
<evidence type="ECO:0000313" key="2">
    <source>
        <dbReference type="EMBL" id="MSB48574.1"/>
    </source>
</evidence>
<dbReference type="Proteomes" id="UP001211173">
    <property type="component" value="Unassembled WGS sequence"/>
</dbReference>
<accession>A0A6I2RMN1</accession>
<protein>
    <submittedName>
        <fullName evidence="2">Uncharacterized protein</fullName>
    </submittedName>
</protein>
<dbReference type="AlphaFoldDB" id="A0A6I2RMN1"/>
<organism evidence="2 3">
    <name type="scientific">Flavonifractor plautii</name>
    <name type="common">Fusobacterium plautii</name>
    <dbReference type="NCBI Taxonomy" id="292800"/>
    <lineage>
        <taxon>Bacteria</taxon>
        <taxon>Bacillati</taxon>
        <taxon>Bacillota</taxon>
        <taxon>Clostridia</taxon>
        <taxon>Eubacteriales</taxon>
        <taxon>Oscillospiraceae</taxon>
        <taxon>Flavonifractor</taxon>
    </lineage>
</organism>
<reference evidence="1" key="2">
    <citation type="submission" date="2023-01" db="EMBL/GenBank/DDBJ databases">
        <title>Human gut microbiome strain richness.</title>
        <authorList>
            <person name="Chen-Liaw A."/>
        </authorList>
    </citation>
    <scope>NUCLEOTIDE SEQUENCE</scope>
    <source>
        <strain evidence="1">1001287st1_F4_1001285I_161205</strain>
    </source>
</reference>
<reference evidence="2 3" key="1">
    <citation type="journal article" date="2019" name="Nat. Med.">
        <title>A library of human gut bacterial isolates paired with longitudinal multiomics data enables mechanistic microbiome research.</title>
        <authorList>
            <person name="Poyet M."/>
            <person name="Groussin M."/>
            <person name="Gibbons S.M."/>
            <person name="Avila-Pacheco J."/>
            <person name="Jiang X."/>
            <person name="Kearney S.M."/>
            <person name="Perrotta A.R."/>
            <person name="Berdy B."/>
            <person name="Zhao S."/>
            <person name="Lieberman T.D."/>
            <person name="Swanson P.K."/>
            <person name="Smith M."/>
            <person name="Roesemann S."/>
            <person name="Alexander J.E."/>
            <person name="Rich S.A."/>
            <person name="Livny J."/>
            <person name="Vlamakis H."/>
            <person name="Clish C."/>
            <person name="Bullock K."/>
            <person name="Deik A."/>
            <person name="Scott J."/>
            <person name="Pierce K.A."/>
            <person name="Xavier R.J."/>
            <person name="Alm E.J."/>
        </authorList>
    </citation>
    <scope>NUCLEOTIDE SEQUENCE [LARGE SCALE GENOMIC DNA]</scope>
    <source>
        <strain evidence="2 3">BIOML-A5</strain>
    </source>
</reference>
<evidence type="ECO:0000313" key="1">
    <source>
        <dbReference type="EMBL" id="MDB7932228.1"/>
    </source>
</evidence>